<dbReference type="InterPro" id="IPR003695">
    <property type="entry name" value="Ppx_GppA_N"/>
</dbReference>
<dbReference type="RefSeq" id="WP_132246673.1">
    <property type="nucleotide sequence ID" value="NZ_SLWV01000022.1"/>
</dbReference>
<comment type="similarity">
    <text evidence="1">Belongs to the GppA/Ppx family.</text>
</comment>
<comment type="caution">
    <text evidence="3">The sequence shown here is derived from an EMBL/GenBank/DDBJ whole genome shotgun (WGS) entry which is preliminary data.</text>
</comment>
<name>A0A4R2KMR5_9FIRM</name>
<dbReference type="PANTHER" id="PTHR30005">
    <property type="entry name" value="EXOPOLYPHOSPHATASE"/>
    <property type="match status" value="1"/>
</dbReference>
<dbReference type="Gene3D" id="3.30.420.150">
    <property type="entry name" value="Exopolyphosphatase. Domain 2"/>
    <property type="match status" value="1"/>
</dbReference>
<evidence type="ECO:0000256" key="1">
    <source>
        <dbReference type="ARBA" id="ARBA00007125"/>
    </source>
</evidence>
<proteinExistence type="inferred from homology"/>
<dbReference type="EMBL" id="SLWV01000022">
    <property type="protein sequence ID" value="TCO71358.1"/>
    <property type="molecule type" value="Genomic_DNA"/>
</dbReference>
<gene>
    <name evidence="3" type="ORF">EV214_12227</name>
</gene>
<dbReference type="GO" id="GO:0016462">
    <property type="term" value="F:pyrophosphatase activity"/>
    <property type="evidence" value="ECO:0007669"/>
    <property type="project" value="TreeGrafter"/>
</dbReference>
<protein>
    <submittedName>
        <fullName evidence="3">Exopolyphosphatase/guanosine-5'-triphosphate, 3'-diphosphate pyrophosphatase</fullName>
    </submittedName>
</protein>
<evidence type="ECO:0000259" key="2">
    <source>
        <dbReference type="Pfam" id="PF02541"/>
    </source>
</evidence>
<evidence type="ECO:0000313" key="4">
    <source>
        <dbReference type="Proteomes" id="UP000294919"/>
    </source>
</evidence>
<organism evidence="3 4">
    <name type="scientific">Marinisporobacter balticus</name>
    <dbReference type="NCBI Taxonomy" id="2018667"/>
    <lineage>
        <taxon>Bacteria</taxon>
        <taxon>Bacillati</taxon>
        <taxon>Bacillota</taxon>
        <taxon>Clostridia</taxon>
        <taxon>Peptostreptococcales</taxon>
        <taxon>Thermotaleaceae</taxon>
        <taxon>Marinisporobacter</taxon>
    </lineage>
</organism>
<evidence type="ECO:0000313" key="3">
    <source>
        <dbReference type="EMBL" id="TCO71358.1"/>
    </source>
</evidence>
<dbReference type="CDD" id="cd24054">
    <property type="entry name" value="ASKHA_NBD_AaPPX-GppA_MtPPX2-like"/>
    <property type="match status" value="1"/>
</dbReference>
<dbReference type="Gene3D" id="3.30.420.40">
    <property type="match status" value="1"/>
</dbReference>
<dbReference type="Pfam" id="PF02541">
    <property type="entry name" value="Ppx-GppA"/>
    <property type="match status" value="1"/>
</dbReference>
<dbReference type="AlphaFoldDB" id="A0A4R2KMR5"/>
<keyword evidence="4" id="KW-1185">Reference proteome</keyword>
<dbReference type="SUPFAM" id="SSF53067">
    <property type="entry name" value="Actin-like ATPase domain"/>
    <property type="match status" value="2"/>
</dbReference>
<feature type="domain" description="Ppx/GppA phosphatase N-terminal" evidence="2">
    <location>
        <begin position="21"/>
        <end position="306"/>
    </location>
</feature>
<reference evidence="3 4" key="1">
    <citation type="submission" date="2019-03" db="EMBL/GenBank/DDBJ databases">
        <title>Genomic Encyclopedia of Type Strains, Phase IV (KMG-IV): sequencing the most valuable type-strain genomes for metagenomic binning, comparative biology and taxonomic classification.</title>
        <authorList>
            <person name="Goeker M."/>
        </authorList>
    </citation>
    <scope>NUCLEOTIDE SEQUENCE [LARGE SCALE GENOMIC DNA]</scope>
    <source>
        <strain evidence="3 4">DSM 102940</strain>
    </source>
</reference>
<accession>A0A4R2KMR5</accession>
<dbReference type="Proteomes" id="UP000294919">
    <property type="component" value="Unassembled WGS sequence"/>
</dbReference>
<dbReference type="OrthoDB" id="9807195at2"/>
<dbReference type="InterPro" id="IPR050273">
    <property type="entry name" value="GppA/Ppx_hydrolase"/>
</dbReference>
<dbReference type="PANTHER" id="PTHR30005:SF0">
    <property type="entry name" value="RETROGRADE REGULATION PROTEIN 2"/>
    <property type="match status" value="1"/>
</dbReference>
<dbReference type="InterPro" id="IPR043129">
    <property type="entry name" value="ATPase_NBD"/>
</dbReference>
<sequence length="307" mass="34269">MKKVGAIDIGTNSMRILLAQVENGCIIESFKDLRTTRIGEHVDKTGQLSVLAIQRNIQALKEFINIAQKEGITQIPIIATSAVRDAKNREVLIKQAKEEIDAHIDIITGEKEAQLGFTGVLRGLKEKDKNILVIDIGGGSTEFIFGNKEGIKYLISINVGAVRMTERFVTTDPICKVEIEELVKNIDEMMKSTINYLCNLKIDKVIGIGGTATTIAAVSKELEIYDKDMIHHVHLSHEQVKDICNTFLSKNLEERKRIKGLQPKRADIITSGTIILDRILTNLGVEDMIISEYDNLEGLVFEQLENK</sequence>